<feature type="transmembrane region" description="Helical" evidence="2">
    <location>
        <begin position="116"/>
        <end position="135"/>
    </location>
</feature>
<keyword evidence="2" id="KW-0812">Transmembrane</keyword>
<organism evidence="3 4">
    <name type="scientific">Salimicrobium halophilum</name>
    <dbReference type="NCBI Taxonomy" id="86666"/>
    <lineage>
        <taxon>Bacteria</taxon>
        <taxon>Bacillati</taxon>
        <taxon>Bacillota</taxon>
        <taxon>Bacilli</taxon>
        <taxon>Bacillales</taxon>
        <taxon>Bacillaceae</taxon>
        <taxon>Salimicrobium</taxon>
    </lineage>
</organism>
<dbReference type="PANTHER" id="PTHR11328:SF28">
    <property type="entry name" value="MAJOR FACILITATOR SUPERFAMILY DOMAIN-CONTAINING PROTEIN 12"/>
    <property type="match status" value="1"/>
</dbReference>
<keyword evidence="2" id="KW-0472">Membrane</keyword>
<dbReference type="GO" id="GO:0005886">
    <property type="term" value="C:plasma membrane"/>
    <property type="evidence" value="ECO:0007669"/>
    <property type="project" value="TreeGrafter"/>
</dbReference>
<feature type="transmembrane region" description="Helical" evidence="2">
    <location>
        <begin position="317"/>
        <end position="336"/>
    </location>
</feature>
<feature type="coiled-coil region" evidence="1">
    <location>
        <begin position="465"/>
        <end position="492"/>
    </location>
</feature>
<protein>
    <submittedName>
        <fullName evidence="3">Na+/melibiose symporter</fullName>
    </submittedName>
</protein>
<dbReference type="AlphaFoldDB" id="A0A1G8RL09"/>
<dbReference type="GO" id="GO:0015293">
    <property type="term" value="F:symporter activity"/>
    <property type="evidence" value="ECO:0007669"/>
    <property type="project" value="InterPro"/>
</dbReference>
<dbReference type="SUPFAM" id="SSF103473">
    <property type="entry name" value="MFS general substrate transporter"/>
    <property type="match status" value="1"/>
</dbReference>
<dbReference type="Pfam" id="PF13347">
    <property type="entry name" value="MFS_2"/>
    <property type="match status" value="1"/>
</dbReference>
<feature type="transmembrane region" description="Helical" evidence="2">
    <location>
        <begin position="348"/>
        <end position="378"/>
    </location>
</feature>
<keyword evidence="2" id="KW-1133">Transmembrane helix</keyword>
<name>A0A1G8RL09_9BACI</name>
<feature type="transmembrane region" description="Helical" evidence="2">
    <location>
        <begin position="436"/>
        <end position="462"/>
    </location>
</feature>
<feature type="transmembrane region" description="Helical" evidence="2">
    <location>
        <begin position="287"/>
        <end position="308"/>
    </location>
</feature>
<dbReference type="GO" id="GO:0008643">
    <property type="term" value="P:carbohydrate transport"/>
    <property type="evidence" value="ECO:0007669"/>
    <property type="project" value="InterPro"/>
</dbReference>
<reference evidence="4" key="1">
    <citation type="submission" date="2016-10" db="EMBL/GenBank/DDBJ databases">
        <authorList>
            <person name="Varghese N."/>
            <person name="Submissions S."/>
        </authorList>
    </citation>
    <scope>NUCLEOTIDE SEQUENCE [LARGE SCALE GENOMIC DNA]</scope>
    <source>
        <strain evidence="4">DSM 4771</strain>
    </source>
</reference>
<gene>
    <name evidence="3" type="ORF">SAMN04490247_1069</name>
</gene>
<sequence length="492" mass="54436">MSDAHVTKTGYEYNQAKIWQIALFAMNNSATNIYLFAIGFISYYATGIAGLGVVVVSAVLTGMRAFDGVTDPIIGYIIDKTETRFGKFMPLMLIGNGILITSFLIMYGIMHRLPEGWQLPFFILMHAIYIVGYTIQAACTRAAQTVLTNDPKQRPLFTVFDAIYIILVFTGGQLLVANYLVPKHGGFDQYSLFIELNAYAMGLSAIFTILAAIAIRGKDRKEFYGLGKTQNLQVKFKDYLPVLKENRPLQMLVIAASSDKLAMLVLRQPAIPIMFFGIWLGDYALSGTMQLGIIPPTLLLVWAGMVYARKRGLKRALVLFTTIAMLSFAALIPYLLFVDQTQISFSNFGLVTIGFLLLYGIGMGISTFTGGLVIPMIADVADYETYKSGRYVPGMIGTLFSLVDKMVSSLAPAIVGVLLAFIGFQDEFPGVDTPLTTALLVMTIVLQFGVPMLGWLTTLIAMKFYKLDSEKMEEVQDRIQEIKKEAKKEEAM</sequence>
<feature type="transmembrane region" description="Helical" evidence="2">
    <location>
        <begin position="261"/>
        <end position="281"/>
    </location>
</feature>
<evidence type="ECO:0000313" key="3">
    <source>
        <dbReference type="EMBL" id="SDJ17050.1"/>
    </source>
</evidence>
<keyword evidence="1" id="KW-0175">Coiled coil</keyword>
<evidence type="ECO:0000256" key="2">
    <source>
        <dbReference type="SAM" id="Phobius"/>
    </source>
</evidence>
<accession>A0A1G8RL09</accession>
<dbReference type="PANTHER" id="PTHR11328">
    <property type="entry name" value="MAJOR FACILITATOR SUPERFAMILY DOMAIN-CONTAINING PROTEIN"/>
    <property type="match status" value="1"/>
</dbReference>
<dbReference type="EMBL" id="FNEV01000002">
    <property type="protein sequence ID" value="SDJ17050.1"/>
    <property type="molecule type" value="Genomic_DNA"/>
</dbReference>
<dbReference type="InterPro" id="IPR039672">
    <property type="entry name" value="MFS_2"/>
</dbReference>
<evidence type="ECO:0000313" key="4">
    <source>
        <dbReference type="Proteomes" id="UP000199225"/>
    </source>
</evidence>
<feature type="transmembrane region" description="Helical" evidence="2">
    <location>
        <begin position="156"/>
        <end position="176"/>
    </location>
</feature>
<feature type="transmembrane region" description="Helical" evidence="2">
    <location>
        <begin position="88"/>
        <end position="110"/>
    </location>
</feature>
<dbReference type="OrthoDB" id="9764596at2"/>
<feature type="transmembrane region" description="Helical" evidence="2">
    <location>
        <begin position="399"/>
        <end position="424"/>
    </location>
</feature>
<feature type="transmembrane region" description="Helical" evidence="2">
    <location>
        <begin position="196"/>
        <end position="215"/>
    </location>
</feature>
<proteinExistence type="predicted"/>
<evidence type="ECO:0000256" key="1">
    <source>
        <dbReference type="SAM" id="Coils"/>
    </source>
</evidence>
<feature type="transmembrane region" description="Helical" evidence="2">
    <location>
        <begin position="33"/>
        <end position="60"/>
    </location>
</feature>
<dbReference type="Proteomes" id="UP000199225">
    <property type="component" value="Unassembled WGS sequence"/>
</dbReference>
<keyword evidence="4" id="KW-1185">Reference proteome</keyword>
<dbReference type="InterPro" id="IPR036259">
    <property type="entry name" value="MFS_trans_sf"/>
</dbReference>
<dbReference type="RefSeq" id="WP_093192778.1">
    <property type="nucleotide sequence ID" value="NZ_FNEV01000002.1"/>
</dbReference>
<dbReference type="STRING" id="86666.SAMN04490247_1069"/>